<feature type="coiled-coil region" evidence="1">
    <location>
        <begin position="191"/>
        <end position="218"/>
    </location>
</feature>
<dbReference type="AlphaFoldDB" id="A0A915HFC6"/>
<dbReference type="WBParaSite" id="nRc.2.0.1.t00365-RA">
    <property type="protein sequence ID" value="nRc.2.0.1.t00365-RA"/>
    <property type="gene ID" value="nRc.2.0.1.g00365"/>
</dbReference>
<feature type="compositionally biased region" description="Basic residues" evidence="2">
    <location>
        <begin position="267"/>
        <end position="284"/>
    </location>
</feature>
<reference evidence="4" key="1">
    <citation type="submission" date="2022-11" db="UniProtKB">
        <authorList>
            <consortium name="WormBaseParasite"/>
        </authorList>
    </citation>
    <scope>IDENTIFICATION</scope>
</reference>
<feature type="compositionally biased region" description="Polar residues" evidence="2">
    <location>
        <begin position="285"/>
        <end position="298"/>
    </location>
</feature>
<evidence type="ECO:0000256" key="2">
    <source>
        <dbReference type="SAM" id="MobiDB-lite"/>
    </source>
</evidence>
<keyword evidence="3" id="KW-1185">Reference proteome</keyword>
<evidence type="ECO:0000313" key="3">
    <source>
        <dbReference type="Proteomes" id="UP000887565"/>
    </source>
</evidence>
<keyword evidence="1" id="KW-0175">Coiled coil</keyword>
<organism evidence="3 4">
    <name type="scientific">Romanomermis culicivorax</name>
    <name type="common">Nematode worm</name>
    <dbReference type="NCBI Taxonomy" id="13658"/>
    <lineage>
        <taxon>Eukaryota</taxon>
        <taxon>Metazoa</taxon>
        <taxon>Ecdysozoa</taxon>
        <taxon>Nematoda</taxon>
        <taxon>Enoplea</taxon>
        <taxon>Dorylaimia</taxon>
        <taxon>Mermithida</taxon>
        <taxon>Mermithoidea</taxon>
        <taxon>Mermithidae</taxon>
        <taxon>Romanomermis</taxon>
    </lineage>
</organism>
<feature type="region of interest" description="Disordered" evidence="2">
    <location>
        <begin position="267"/>
        <end position="307"/>
    </location>
</feature>
<sequence>CHRVLVGSGLLYYSIAGVKVPGGFCGAIFVVRFSSVQIRTDERILIGYKCGAQYRPYSESIMNYNRFTIIYTPRNFLNHEYFASSSNHDRNHCRSIIDPNNHYQNRQDSVTLNFDYSKSIVHFLLIFCLLSNSLAKPAVVRSKLNRLRRNINTNNDSKTVYENDDHKFNDRIYFNSTNNNDQNSKFELEIKTKNQEKLIKATEKLQEFQHQLNRQVLEEVDDEGSLESSPLFLDQRDEMTVGQVAVSAIVHQKAANLRKRLNYNNHGQHRQHRFRHKNHKKHHSSTTTTVDSPVGKSNYNEDQKIDRTYVQHSTTSQIVPYV</sequence>
<accession>A0A915HFC6</accession>
<proteinExistence type="predicted"/>
<dbReference type="Proteomes" id="UP000887565">
    <property type="component" value="Unplaced"/>
</dbReference>
<evidence type="ECO:0000313" key="4">
    <source>
        <dbReference type="WBParaSite" id="nRc.2.0.1.t00365-RA"/>
    </source>
</evidence>
<name>A0A915HFC6_ROMCU</name>
<evidence type="ECO:0000256" key="1">
    <source>
        <dbReference type="SAM" id="Coils"/>
    </source>
</evidence>
<protein>
    <submittedName>
        <fullName evidence="4">Uncharacterized protein</fullName>
    </submittedName>
</protein>